<dbReference type="InterPro" id="IPR000608">
    <property type="entry name" value="UBC"/>
</dbReference>
<dbReference type="AlphaFoldDB" id="A0A438E1M4"/>
<evidence type="ECO:0000313" key="4">
    <source>
        <dbReference type="Proteomes" id="UP000288805"/>
    </source>
</evidence>
<dbReference type="EMBL" id="QGNW01001434">
    <property type="protein sequence ID" value="RVW41606.1"/>
    <property type="molecule type" value="Genomic_DNA"/>
</dbReference>
<proteinExistence type="predicted"/>
<feature type="compositionally biased region" description="Basic and acidic residues" evidence="1">
    <location>
        <begin position="246"/>
        <end position="259"/>
    </location>
</feature>
<dbReference type="Proteomes" id="UP000288805">
    <property type="component" value="Unassembled WGS sequence"/>
</dbReference>
<sequence>MNTYLNHFLKTCLKLFEFVKHFDITLSRIHHNEAKTEFETHHSLAVLTTKLYALEKHVEIIFKRQSFLKFRDEMKNVELFFPINTKNHGDYHVHTLPSLEALTSFGKYVMIEHLEEIPKSCILKSSMCSQMSYFASQSEKAFKEDAIFEWQNAIRGSADTEFEAGIYHGRIQLPAEYPFQHPSFLRSVIKLLLKNLNCFSVAFIAFMPTDPGGALGSGLFKGRKASHISRANDADSPRQPVPSQMPKEESTKRDIEAPSRAESILTSRRVTERPEARRGWHFDDRLLTFAAIGFLRATSTSMSPHGS</sequence>
<dbReference type="SUPFAM" id="SSF54495">
    <property type="entry name" value="UBC-like"/>
    <property type="match status" value="1"/>
</dbReference>
<dbReference type="Gene3D" id="3.10.110.10">
    <property type="entry name" value="Ubiquitin Conjugating Enzyme"/>
    <property type="match status" value="1"/>
</dbReference>
<evidence type="ECO:0000259" key="2">
    <source>
        <dbReference type="Pfam" id="PF00179"/>
    </source>
</evidence>
<evidence type="ECO:0000313" key="3">
    <source>
        <dbReference type="EMBL" id="RVW41606.1"/>
    </source>
</evidence>
<evidence type="ECO:0000256" key="1">
    <source>
        <dbReference type="SAM" id="MobiDB-lite"/>
    </source>
</evidence>
<reference evidence="3 4" key="1">
    <citation type="journal article" date="2018" name="PLoS Genet.">
        <title>Population sequencing reveals clonal diversity and ancestral inbreeding in the grapevine cultivar Chardonnay.</title>
        <authorList>
            <person name="Roach M.J."/>
            <person name="Johnson D.L."/>
            <person name="Bohlmann J."/>
            <person name="van Vuuren H.J."/>
            <person name="Jones S.J."/>
            <person name="Pretorius I.S."/>
            <person name="Schmidt S.A."/>
            <person name="Borneman A.R."/>
        </authorList>
    </citation>
    <scope>NUCLEOTIDE SEQUENCE [LARGE SCALE GENOMIC DNA]</scope>
    <source>
        <strain evidence="4">cv. Chardonnay</strain>
        <tissue evidence="3">Leaf</tissue>
    </source>
</reference>
<accession>A0A438E1M4</accession>
<name>A0A438E1M4_VITVI</name>
<dbReference type="Pfam" id="PF00179">
    <property type="entry name" value="UQ_con"/>
    <property type="match status" value="1"/>
</dbReference>
<protein>
    <submittedName>
        <fullName evidence="3">Ubiquitin-conjugating enzyme E2 32</fullName>
    </submittedName>
</protein>
<gene>
    <name evidence="3" type="primary">UBC32_2</name>
    <name evidence="3" type="ORF">CK203_068258</name>
</gene>
<feature type="domain" description="UBC core" evidence="2">
    <location>
        <begin position="140"/>
        <end position="183"/>
    </location>
</feature>
<comment type="caution">
    <text evidence="3">The sequence shown here is derived from an EMBL/GenBank/DDBJ whole genome shotgun (WGS) entry which is preliminary data.</text>
</comment>
<organism evidence="3 4">
    <name type="scientific">Vitis vinifera</name>
    <name type="common">Grape</name>
    <dbReference type="NCBI Taxonomy" id="29760"/>
    <lineage>
        <taxon>Eukaryota</taxon>
        <taxon>Viridiplantae</taxon>
        <taxon>Streptophyta</taxon>
        <taxon>Embryophyta</taxon>
        <taxon>Tracheophyta</taxon>
        <taxon>Spermatophyta</taxon>
        <taxon>Magnoliopsida</taxon>
        <taxon>eudicotyledons</taxon>
        <taxon>Gunneridae</taxon>
        <taxon>Pentapetalae</taxon>
        <taxon>rosids</taxon>
        <taxon>Vitales</taxon>
        <taxon>Vitaceae</taxon>
        <taxon>Viteae</taxon>
        <taxon>Vitis</taxon>
    </lineage>
</organism>
<dbReference type="InterPro" id="IPR016135">
    <property type="entry name" value="UBQ-conjugating_enzyme/RWD"/>
</dbReference>
<feature type="region of interest" description="Disordered" evidence="1">
    <location>
        <begin position="226"/>
        <end position="270"/>
    </location>
</feature>